<evidence type="ECO:0000313" key="1">
    <source>
        <dbReference type="EMBL" id="KAI4295343.1"/>
    </source>
</evidence>
<organism evidence="1 2">
    <name type="scientific">Bauhinia variegata</name>
    <name type="common">Purple orchid tree</name>
    <name type="synonym">Phanera variegata</name>
    <dbReference type="NCBI Taxonomy" id="167791"/>
    <lineage>
        <taxon>Eukaryota</taxon>
        <taxon>Viridiplantae</taxon>
        <taxon>Streptophyta</taxon>
        <taxon>Embryophyta</taxon>
        <taxon>Tracheophyta</taxon>
        <taxon>Spermatophyta</taxon>
        <taxon>Magnoliopsida</taxon>
        <taxon>eudicotyledons</taxon>
        <taxon>Gunneridae</taxon>
        <taxon>Pentapetalae</taxon>
        <taxon>rosids</taxon>
        <taxon>fabids</taxon>
        <taxon>Fabales</taxon>
        <taxon>Fabaceae</taxon>
        <taxon>Cercidoideae</taxon>
        <taxon>Cercideae</taxon>
        <taxon>Bauhiniinae</taxon>
        <taxon>Bauhinia</taxon>
    </lineage>
</organism>
<name>A0ACB9KDU2_BAUVA</name>
<reference evidence="1 2" key="1">
    <citation type="journal article" date="2022" name="DNA Res.">
        <title>Chromosomal-level genome assembly of the orchid tree Bauhinia variegata (Leguminosae; Cercidoideae) supports the allotetraploid origin hypothesis of Bauhinia.</title>
        <authorList>
            <person name="Zhong Y."/>
            <person name="Chen Y."/>
            <person name="Zheng D."/>
            <person name="Pang J."/>
            <person name="Liu Y."/>
            <person name="Luo S."/>
            <person name="Meng S."/>
            <person name="Qian L."/>
            <person name="Wei D."/>
            <person name="Dai S."/>
            <person name="Zhou R."/>
        </authorList>
    </citation>
    <scope>NUCLEOTIDE SEQUENCE [LARGE SCALE GENOMIC DNA]</scope>
    <source>
        <strain evidence="1">BV-YZ2020</strain>
    </source>
</reference>
<proteinExistence type="predicted"/>
<accession>A0ACB9KDU2</accession>
<protein>
    <submittedName>
        <fullName evidence="1">Uncharacterized protein</fullName>
    </submittedName>
</protein>
<dbReference type="Proteomes" id="UP000828941">
    <property type="component" value="Chromosome 14"/>
</dbReference>
<dbReference type="EMBL" id="CM039439">
    <property type="protein sequence ID" value="KAI4295343.1"/>
    <property type="molecule type" value="Genomic_DNA"/>
</dbReference>
<evidence type="ECO:0000313" key="2">
    <source>
        <dbReference type="Proteomes" id="UP000828941"/>
    </source>
</evidence>
<gene>
    <name evidence="1" type="ORF">L6164_035397</name>
</gene>
<keyword evidence="2" id="KW-1185">Reference proteome</keyword>
<comment type="caution">
    <text evidence="1">The sequence shown here is derived from an EMBL/GenBank/DDBJ whole genome shotgun (WGS) entry which is preliminary data.</text>
</comment>
<sequence length="368" mass="40689">MASWETTKAWLLVLVLLVAKTYYGEGEPQAERQVPCVFAFGDSLTDSGNNNNLRTSAKANYQPYGIDFPNGSTGRFSNGLTVFDIIAQLLGFETFIGPFANRNSSGSESDILKGVNYASGGAGIRDDTGRAMGEVISLGSQIRNHGIIVSRIMSRLGDIGRAKEYLGKCLYYFSIGANDYINNYFVPQNYTTSRIYTPQQYAVSLNQLLSLYLKNLHDVYGARKFVVFGIGSIGCLPRTISMSNGSSCVEEQNRAAQLFNERLRLSIDELNQNYTDSRFIFVNTTAISSADSRLTGFLVVNAPCCPTNSDGLCIPNGIPCQNRSQYIFFDEFHPTEPFNRIVAHDSYNDPDGSFTHPMDINQLARSQL</sequence>